<dbReference type="InterPro" id="IPR000085">
    <property type="entry name" value="RuvA"/>
</dbReference>
<evidence type="ECO:0000313" key="9">
    <source>
        <dbReference type="Proteomes" id="UP000179136"/>
    </source>
</evidence>
<keyword evidence="8" id="KW-0378">Hydrolase</keyword>
<keyword evidence="8" id="KW-0547">Nucleotide-binding</keyword>
<dbReference type="InterPro" id="IPR010994">
    <property type="entry name" value="RuvA_2-like"/>
</dbReference>
<dbReference type="Pfam" id="PF14520">
    <property type="entry name" value="HHH_5"/>
    <property type="match status" value="1"/>
</dbReference>
<evidence type="ECO:0000313" key="8">
    <source>
        <dbReference type="EMBL" id="OGG87380.1"/>
    </source>
</evidence>
<dbReference type="Gene3D" id="1.10.8.10">
    <property type="entry name" value="DNA helicase RuvA subunit, C-terminal domain"/>
    <property type="match status" value="1"/>
</dbReference>
<comment type="subunit">
    <text evidence="6">Homotetramer. Forms an RuvA(8)-RuvB(12)-Holliday junction (HJ) complex. HJ DNA is sandwiched between 2 RuvA tetramers; dsDNA enters through RuvA and exits via RuvB. An RuvB hexamer assembles on each DNA strand where it exits the tetramer. Each RuvB hexamer is contacted by two RuvA subunits (via domain III) on 2 adjacent RuvB subunits; this complex drives branch migration. In the full resolvosome a probable DNA-RuvA(4)-RuvB(12)-RuvC(2) complex forms which resolves the HJ.</text>
</comment>
<keyword evidence="1 6" id="KW-0963">Cytoplasm</keyword>
<proteinExistence type="inferred from homology"/>
<dbReference type="STRING" id="1798561.A3B87_01420"/>
<dbReference type="EMBL" id="MFMW01000015">
    <property type="protein sequence ID" value="OGG87380.1"/>
    <property type="molecule type" value="Genomic_DNA"/>
</dbReference>
<feature type="domain" description="Helix-hairpin-helix DNA-binding motif class 1" evidence="7">
    <location>
        <begin position="107"/>
        <end position="126"/>
    </location>
</feature>
<dbReference type="SUPFAM" id="SSF50249">
    <property type="entry name" value="Nucleic acid-binding proteins"/>
    <property type="match status" value="1"/>
</dbReference>
<dbReference type="GO" id="GO:0005737">
    <property type="term" value="C:cytoplasm"/>
    <property type="evidence" value="ECO:0007669"/>
    <property type="project" value="UniProtKB-SubCell"/>
</dbReference>
<evidence type="ECO:0000256" key="1">
    <source>
        <dbReference type="ARBA" id="ARBA00022490"/>
    </source>
</evidence>
<comment type="caution">
    <text evidence="6">Lacks conserved residue(s) required for the propagation of feature annotation.</text>
</comment>
<comment type="function">
    <text evidence="6">The RuvA-RuvB-RuvC complex processes Holliday junction (HJ) DNA during genetic recombination and DNA repair, while the RuvA-RuvB complex plays an important role in the rescue of blocked DNA replication forks via replication fork reversal (RFR). RuvA specifically binds to HJ cruciform DNA, conferring on it an open structure. The RuvB hexamer acts as an ATP-dependent pump, pulling dsDNA into and through the RuvAB complex. HJ branch migration allows RuvC to scan DNA until it finds its consensus sequence, where it cleaves and resolves the cruciform DNA.</text>
</comment>
<keyword evidence="8" id="KW-0347">Helicase</keyword>
<feature type="domain" description="Helix-hairpin-helix DNA-binding motif class 1" evidence="7">
    <location>
        <begin position="72"/>
        <end position="91"/>
    </location>
</feature>
<dbReference type="GO" id="GO:0000400">
    <property type="term" value="F:four-way junction DNA binding"/>
    <property type="evidence" value="ECO:0007669"/>
    <property type="project" value="UniProtKB-UniRule"/>
</dbReference>
<evidence type="ECO:0000256" key="3">
    <source>
        <dbReference type="ARBA" id="ARBA00023125"/>
    </source>
</evidence>
<dbReference type="CDD" id="cd14332">
    <property type="entry name" value="UBA_RuvA_C"/>
    <property type="match status" value="1"/>
</dbReference>
<comment type="domain">
    <text evidence="6">Has three domains with a flexible linker between the domains II and III and assumes an 'L' shape. Domain III is highly mobile and contacts RuvB.</text>
</comment>
<dbReference type="GO" id="GO:0005524">
    <property type="term" value="F:ATP binding"/>
    <property type="evidence" value="ECO:0007669"/>
    <property type="project" value="InterPro"/>
</dbReference>
<dbReference type="Proteomes" id="UP000179136">
    <property type="component" value="Unassembled WGS sequence"/>
</dbReference>
<dbReference type="HAMAP" id="MF_00031">
    <property type="entry name" value="DNA_HJ_migration_RuvA"/>
    <property type="match status" value="1"/>
</dbReference>
<accession>A0A1F6FNE7</accession>
<comment type="subcellular location">
    <subcellularLocation>
        <location evidence="6">Cytoplasm</location>
    </subcellularLocation>
</comment>
<evidence type="ECO:0000256" key="4">
    <source>
        <dbReference type="ARBA" id="ARBA00023172"/>
    </source>
</evidence>
<keyword evidence="4 6" id="KW-0233">DNA recombination</keyword>
<name>A0A1F6FNE7_9BACT</name>
<dbReference type="GO" id="GO:0009379">
    <property type="term" value="C:Holliday junction helicase complex"/>
    <property type="evidence" value="ECO:0007669"/>
    <property type="project" value="InterPro"/>
</dbReference>
<dbReference type="Gene3D" id="1.10.150.20">
    <property type="entry name" value="5' to 3' exonuclease, C-terminal subdomain"/>
    <property type="match status" value="1"/>
</dbReference>
<organism evidence="8 9">
    <name type="scientific">Candidatus Kuenenbacteria bacterium RIFCSPHIGHO2_02_FULL_39_13</name>
    <dbReference type="NCBI Taxonomy" id="1798561"/>
    <lineage>
        <taxon>Bacteria</taxon>
        <taxon>Candidatus Kueneniibacteriota</taxon>
    </lineage>
</organism>
<evidence type="ECO:0000256" key="2">
    <source>
        <dbReference type="ARBA" id="ARBA00022763"/>
    </source>
</evidence>
<keyword evidence="2 6" id="KW-0227">DNA damage</keyword>
<dbReference type="GO" id="GO:0048476">
    <property type="term" value="C:Holliday junction resolvase complex"/>
    <property type="evidence" value="ECO:0007669"/>
    <property type="project" value="UniProtKB-UniRule"/>
</dbReference>
<dbReference type="GO" id="GO:0006281">
    <property type="term" value="P:DNA repair"/>
    <property type="evidence" value="ECO:0007669"/>
    <property type="project" value="UniProtKB-UniRule"/>
</dbReference>
<dbReference type="GO" id="GO:0006310">
    <property type="term" value="P:DNA recombination"/>
    <property type="evidence" value="ECO:0007669"/>
    <property type="project" value="UniProtKB-UniRule"/>
</dbReference>
<comment type="caution">
    <text evidence="8">The sequence shown here is derived from an EMBL/GenBank/DDBJ whole genome shotgun (WGS) entry which is preliminary data.</text>
</comment>
<dbReference type="InterPro" id="IPR003583">
    <property type="entry name" value="Hlx-hairpin-Hlx_DNA-bd_motif"/>
</dbReference>
<keyword evidence="3 6" id="KW-0238">DNA-binding</keyword>
<evidence type="ECO:0000256" key="6">
    <source>
        <dbReference type="HAMAP-Rule" id="MF_00031"/>
    </source>
</evidence>
<dbReference type="Pfam" id="PF01330">
    <property type="entry name" value="RuvA_N"/>
    <property type="match status" value="1"/>
</dbReference>
<dbReference type="InterPro" id="IPR013849">
    <property type="entry name" value="DNA_helicase_Holl-junc_RuvA_I"/>
</dbReference>
<dbReference type="InterPro" id="IPR036267">
    <property type="entry name" value="RuvA_C_sf"/>
</dbReference>
<dbReference type="SMART" id="SM00278">
    <property type="entry name" value="HhH1"/>
    <property type="match status" value="2"/>
</dbReference>
<feature type="region of interest" description="Domain II" evidence="6">
    <location>
        <begin position="64"/>
        <end position="141"/>
    </location>
</feature>
<dbReference type="AlphaFoldDB" id="A0A1F6FNE7"/>
<dbReference type="SUPFAM" id="SSF47781">
    <property type="entry name" value="RuvA domain 2-like"/>
    <property type="match status" value="1"/>
</dbReference>
<evidence type="ECO:0000259" key="7">
    <source>
        <dbReference type="SMART" id="SM00278"/>
    </source>
</evidence>
<comment type="similarity">
    <text evidence="6">Belongs to the RuvA family.</text>
</comment>
<dbReference type="InterPro" id="IPR012340">
    <property type="entry name" value="NA-bd_OB-fold"/>
</dbReference>
<protein>
    <recommendedName>
        <fullName evidence="6">Holliday junction branch migration complex subunit RuvA</fullName>
    </recommendedName>
</protein>
<gene>
    <name evidence="6" type="primary">ruvA</name>
    <name evidence="8" type="ORF">A3B87_01420</name>
</gene>
<dbReference type="GO" id="GO:0009378">
    <property type="term" value="F:four-way junction helicase activity"/>
    <property type="evidence" value="ECO:0007669"/>
    <property type="project" value="InterPro"/>
</dbReference>
<keyword evidence="8" id="KW-0067">ATP-binding</keyword>
<feature type="region of interest" description="Domain III" evidence="6">
    <location>
        <begin position="148"/>
        <end position="192"/>
    </location>
</feature>
<sequence>MITYLKGTILAKQPKFIILLVNSIGYKIFALQTFLKKIKLNQELELYTHLRHTEDNMSLFGFATQEELQFFELLLTISGVGPKSAMGILEAAKLTDVKRAILRDDPSILYKVSGIGKKTAERIVVELKNKLDRLPATEKQIALDDSDSEVFDALVSLGYADTDIRQALKQLPEDTAGVEAKIKFALKFLGKK</sequence>
<keyword evidence="5 6" id="KW-0234">DNA repair</keyword>
<reference evidence="8 9" key="1">
    <citation type="journal article" date="2016" name="Nat. Commun.">
        <title>Thousands of microbial genomes shed light on interconnected biogeochemical processes in an aquifer system.</title>
        <authorList>
            <person name="Anantharaman K."/>
            <person name="Brown C.T."/>
            <person name="Hug L.A."/>
            <person name="Sharon I."/>
            <person name="Castelle C.J."/>
            <person name="Probst A.J."/>
            <person name="Thomas B.C."/>
            <person name="Singh A."/>
            <person name="Wilkins M.J."/>
            <person name="Karaoz U."/>
            <person name="Brodie E.L."/>
            <person name="Williams K.H."/>
            <person name="Hubbard S.S."/>
            <person name="Banfield J.F."/>
        </authorList>
    </citation>
    <scope>NUCLEOTIDE SEQUENCE [LARGE SCALE GENOMIC DNA]</scope>
</reference>
<dbReference type="SUPFAM" id="SSF46929">
    <property type="entry name" value="DNA helicase RuvA subunit, C-terminal domain"/>
    <property type="match status" value="1"/>
</dbReference>
<evidence type="ECO:0000256" key="5">
    <source>
        <dbReference type="ARBA" id="ARBA00023204"/>
    </source>
</evidence>
<dbReference type="Gene3D" id="2.40.50.140">
    <property type="entry name" value="Nucleic acid-binding proteins"/>
    <property type="match status" value="1"/>
</dbReference>
<dbReference type="Pfam" id="PF07499">
    <property type="entry name" value="RuvA_C"/>
    <property type="match status" value="1"/>
</dbReference>
<dbReference type="NCBIfam" id="TIGR00084">
    <property type="entry name" value="ruvA"/>
    <property type="match status" value="1"/>
</dbReference>
<dbReference type="InterPro" id="IPR011114">
    <property type="entry name" value="RuvA_C"/>
</dbReference>